<dbReference type="EMBL" id="DVNC01000055">
    <property type="protein sequence ID" value="HIU54047.1"/>
    <property type="molecule type" value="Genomic_DNA"/>
</dbReference>
<feature type="domain" description="Outer membrane lipoprotein BamD-like" evidence="8">
    <location>
        <begin position="32"/>
        <end position="221"/>
    </location>
</feature>
<comment type="subunit">
    <text evidence="6">Part of the Bam complex.</text>
</comment>
<reference evidence="9" key="2">
    <citation type="journal article" date="2021" name="PeerJ">
        <title>Extensive microbial diversity within the chicken gut microbiome revealed by metagenomics and culture.</title>
        <authorList>
            <person name="Gilroy R."/>
            <person name="Ravi A."/>
            <person name="Getino M."/>
            <person name="Pursley I."/>
            <person name="Horton D.L."/>
            <person name="Alikhan N.F."/>
            <person name="Baker D."/>
            <person name="Gharbi K."/>
            <person name="Hall N."/>
            <person name="Watson M."/>
            <person name="Adriaenssens E.M."/>
            <person name="Foster-Nyarko E."/>
            <person name="Jarju S."/>
            <person name="Secka A."/>
            <person name="Antonio M."/>
            <person name="Oren A."/>
            <person name="Chaudhuri R.R."/>
            <person name="La Ragione R."/>
            <person name="Hildebrand F."/>
            <person name="Pallen M.J."/>
        </authorList>
    </citation>
    <scope>NUCLEOTIDE SEQUENCE</scope>
    <source>
        <strain evidence="9">ChiW3-316</strain>
    </source>
</reference>
<evidence type="ECO:0000256" key="4">
    <source>
        <dbReference type="ARBA" id="ARBA00023237"/>
    </source>
</evidence>
<keyword evidence="1 6" id="KW-0732">Signal</keyword>
<evidence type="ECO:0000313" key="9">
    <source>
        <dbReference type="EMBL" id="HIU54047.1"/>
    </source>
</evidence>
<evidence type="ECO:0000259" key="8">
    <source>
        <dbReference type="Pfam" id="PF13525"/>
    </source>
</evidence>
<comment type="subcellular location">
    <subcellularLocation>
        <location evidence="6">Cell outer membrane</location>
        <topology evidence="6">Lipid-anchor</topology>
    </subcellularLocation>
</comment>
<evidence type="ECO:0000256" key="3">
    <source>
        <dbReference type="ARBA" id="ARBA00023139"/>
    </source>
</evidence>
<sequence length="248" mass="28388">MKKMKHILFLSLALMLVAGCSSTKEEVLNPSAEVLYNQAFDLLQKTSYKKAAETFEKVELEHPYSKWAVKAKLMGAYAYYKDGSYDDAVISLDRFIKYHPGNKDIAYAYYMKALCYYDQITDVTKDQSNTARAMAALEQVIIRFPGTPYAQDASMKIALTNDHLAGKEMEVGRYYLNQKNYLSALNRFSTVVNNYQTTSHIEEGLYRQVELYTILGLNDDALTAFQVLEYNYPKSSWTAQARKIVNKK</sequence>
<dbReference type="CDD" id="cd15830">
    <property type="entry name" value="BamD"/>
    <property type="match status" value="1"/>
</dbReference>
<comment type="function">
    <text evidence="6">Part of the outer membrane protein assembly complex, which is involved in assembly and insertion of beta-barrel proteins into the outer membrane.</text>
</comment>
<dbReference type="PANTHER" id="PTHR37423:SF1">
    <property type="entry name" value="OUTER MEMBRANE PROTEIN ASSEMBLY FACTOR BAMD"/>
    <property type="match status" value="1"/>
</dbReference>
<dbReference type="PROSITE" id="PS51257">
    <property type="entry name" value="PROKAR_LIPOPROTEIN"/>
    <property type="match status" value="1"/>
</dbReference>
<dbReference type="SUPFAM" id="SSF48452">
    <property type="entry name" value="TPR-like"/>
    <property type="match status" value="1"/>
</dbReference>
<keyword evidence="3 6" id="KW-0564">Palmitate</keyword>
<dbReference type="InterPro" id="IPR011990">
    <property type="entry name" value="TPR-like_helical_dom_sf"/>
</dbReference>
<feature type="signal peptide" evidence="7">
    <location>
        <begin position="1"/>
        <end position="23"/>
    </location>
</feature>
<reference evidence="9" key="1">
    <citation type="submission" date="2020-10" db="EMBL/GenBank/DDBJ databases">
        <authorList>
            <person name="Gilroy R."/>
        </authorList>
    </citation>
    <scope>NUCLEOTIDE SEQUENCE</scope>
    <source>
        <strain evidence="9">ChiW3-316</strain>
    </source>
</reference>
<dbReference type="GO" id="GO:0051205">
    <property type="term" value="P:protein insertion into membrane"/>
    <property type="evidence" value="ECO:0007669"/>
    <property type="project" value="UniProtKB-UniRule"/>
</dbReference>
<dbReference type="GO" id="GO:1990063">
    <property type="term" value="C:Bam protein complex"/>
    <property type="evidence" value="ECO:0007669"/>
    <property type="project" value="TreeGrafter"/>
</dbReference>
<dbReference type="NCBIfam" id="TIGR03302">
    <property type="entry name" value="OM_YfiO"/>
    <property type="match status" value="1"/>
</dbReference>
<proteinExistence type="inferred from homology"/>
<keyword evidence="4 6" id="KW-0998">Cell outer membrane</keyword>
<dbReference type="Pfam" id="PF13525">
    <property type="entry name" value="YfiO"/>
    <property type="match status" value="1"/>
</dbReference>
<dbReference type="GO" id="GO:0043165">
    <property type="term" value="P:Gram-negative-bacterium-type cell outer membrane assembly"/>
    <property type="evidence" value="ECO:0007669"/>
    <property type="project" value="UniProtKB-UniRule"/>
</dbReference>
<keyword evidence="5 6" id="KW-0449">Lipoprotein</keyword>
<dbReference type="HAMAP" id="MF_00922">
    <property type="entry name" value="OM_assembly_BamD"/>
    <property type="match status" value="1"/>
</dbReference>
<keyword evidence="2 6" id="KW-0472">Membrane</keyword>
<evidence type="ECO:0000256" key="6">
    <source>
        <dbReference type="HAMAP-Rule" id="MF_00922"/>
    </source>
</evidence>
<dbReference type="InterPro" id="IPR039565">
    <property type="entry name" value="BamD-like"/>
</dbReference>
<feature type="chain" id="PRO_5038822248" description="Outer membrane protein assembly factor BamD" evidence="7">
    <location>
        <begin position="24"/>
        <end position="248"/>
    </location>
</feature>
<evidence type="ECO:0000256" key="5">
    <source>
        <dbReference type="ARBA" id="ARBA00023288"/>
    </source>
</evidence>
<evidence type="ECO:0000256" key="2">
    <source>
        <dbReference type="ARBA" id="ARBA00023136"/>
    </source>
</evidence>
<gene>
    <name evidence="6" type="primary">bamD</name>
    <name evidence="9" type="ORF">IAD20_08225</name>
</gene>
<comment type="similarity">
    <text evidence="6">Belongs to the BamD family.</text>
</comment>
<evidence type="ECO:0000256" key="7">
    <source>
        <dbReference type="SAM" id="SignalP"/>
    </source>
</evidence>
<dbReference type="AlphaFoldDB" id="A0A9D1M5Q5"/>
<accession>A0A9D1M5Q5</accession>
<comment type="caution">
    <text evidence="9">The sequence shown here is derived from an EMBL/GenBank/DDBJ whole genome shotgun (WGS) entry which is preliminary data.</text>
</comment>
<evidence type="ECO:0000256" key="1">
    <source>
        <dbReference type="ARBA" id="ARBA00022729"/>
    </source>
</evidence>
<dbReference type="Gene3D" id="1.25.40.10">
    <property type="entry name" value="Tetratricopeptide repeat domain"/>
    <property type="match status" value="1"/>
</dbReference>
<dbReference type="PANTHER" id="PTHR37423">
    <property type="entry name" value="SOLUBLE LYTIC MUREIN TRANSGLYCOSYLASE-RELATED"/>
    <property type="match status" value="1"/>
</dbReference>
<protein>
    <recommendedName>
        <fullName evidence="6">Outer membrane protein assembly factor BamD</fullName>
    </recommendedName>
</protein>
<organism evidence="9 10">
    <name type="scientific">Candidatus Scatocola faecipullorum</name>
    <dbReference type="NCBI Taxonomy" id="2840917"/>
    <lineage>
        <taxon>Bacteria</taxon>
        <taxon>Pseudomonadati</taxon>
        <taxon>Pseudomonadota</taxon>
        <taxon>Alphaproteobacteria</taxon>
        <taxon>Rhodospirillales</taxon>
        <taxon>Rhodospirillaceae</taxon>
        <taxon>Rhodospirillaceae incertae sedis</taxon>
        <taxon>Candidatus Scatocola</taxon>
    </lineage>
</organism>
<evidence type="ECO:0000313" key="10">
    <source>
        <dbReference type="Proteomes" id="UP000824107"/>
    </source>
</evidence>
<dbReference type="Proteomes" id="UP000824107">
    <property type="component" value="Unassembled WGS sequence"/>
</dbReference>
<name>A0A9D1M5Q5_9PROT</name>
<dbReference type="InterPro" id="IPR017689">
    <property type="entry name" value="BamD"/>
</dbReference>